<dbReference type="PANTHER" id="PTHR36151">
    <property type="entry name" value="BLR2777 PROTEIN"/>
    <property type="match status" value="1"/>
</dbReference>
<organism evidence="2 3">
    <name type="scientific">Arthrobacter cryoconiti</name>
    <dbReference type="NCBI Taxonomy" id="748907"/>
    <lineage>
        <taxon>Bacteria</taxon>
        <taxon>Bacillati</taxon>
        <taxon>Actinomycetota</taxon>
        <taxon>Actinomycetes</taxon>
        <taxon>Micrococcales</taxon>
        <taxon>Micrococcaceae</taxon>
        <taxon>Arthrobacter</taxon>
    </lineage>
</organism>
<evidence type="ECO:0000313" key="2">
    <source>
        <dbReference type="EMBL" id="MFC4266029.1"/>
    </source>
</evidence>
<evidence type="ECO:0000313" key="3">
    <source>
        <dbReference type="Proteomes" id="UP001595773"/>
    </source>
</evidence>
<sequence>MSAIPVTSTRDRQDDGYFGPDSVSWLVFADPSSKLGGVAAILLQALNPELMRLFDRVSGYASDNVGRAERTGRYVDTTIFGDKAHADAAGAAISRMHAASKWTDPRTGEVIAADKPEWLAWTHNTIVYGVLRGTDLYGPKLSVAEQDQFVTEQHIAARLAGVDASTIPASRAELDAYIQEQSEWMALSLPAAELSRNLRKPALWGNPVKVWTGVVIQDGIIALLPEWAQLLYGVAGRPMNLRGAAKTTRGMMVAARKSTSYDAVITELTTKVDTHPYRKVRAKAEHQ</sequence>
<dbReference type="EMBL" id="JBHSCQ010000016">
    <property type="protein sequence ID" value="MFC4266029.1"/>
    <property type="molecule type" value="Genomic_DNA"/>
</dbReference>
<dbReference type="PANTHER" id="PTHR36151:SF3">
    <property type="entry name" value="ER-BOUND OXYGENASE MPAB_MPAB'_RUBBER OXYGENASE CATALYTIC DOMAIN-CONTAINING PROTEIN"/>
    <property type="match status" value="1"/>
</dbReference>
<evidence type="ECO:0000259" key="1">
    <source>
        <dbReference type="Pfam" id="PF09995"/>
    </source>
</evidence>
<accession>A0ABV8R445</accession>
<dbReference type="InterPro" id="IPR018713">
    <property type="entry name" value="MPAB/Lcp_cat_dom"/>
</dbReference>
<dbReference type="RefSeq" id="WP_230068057.1">
    <property type="nucleotide sequence ID" value="NZ_BAABLL010000006.1"/>
</dbReference>
<keyword evidence="3" id="KW-1185">Reference proteome</keyword>
<dbReference type="EC" id="1.-.-.-" evidence="2"/>
<gene>
    <name evidence="2" type="ORF">ACFOW9_10495</name>
</gene>
<name>A0ABV8R445_9MICC</name>
<keyword evidence="2" id="KW-0560">Oxidoreductase</keyword>
<proteinExistence type="predicted"/>
<comment type="caution">
    <text evidence="2">The sequence shown here is derived from an EMBL/GenBank/DDBJ whole genome shotgun (WGS) entry which is preliminary data.</text>
</comment>
<dbReference type="Proteomes" id="UP001595773">
    <property type="component" value="Unassembled WGS sequence"/>
</dbReference>
<dbReference type="Pfam" id="PF09995">
    <property type="entry name" value="MPAB_Lcp_cat"/>
    <property type="match status" value="1"/>
</dbReference>
<feature type="domain" description="ER-bound oxygenase mpaB/mpaB'/Rubber oxygenase catalytic" evidence="1">
    <location>
        <begin position="25"/>
        <end position="248"/>
    </location>
</feature>
<reference evidence="3" key="1">
    <citation type="journal article" date="2019" name="Int. J. Syst. Evol. Microbiol.">
        <title>The Global Catalogue of Microorganisms (GCM) 10K type strain sequencing project: providing services to taxonomists for standard genome sequencing and annotation.</title>
        <authorList>
            <consortium name="The Broad Institute Genomics Platform"/>
            <consortium name="The Broad Institute Genome Sequencing Center for Infectious Disease"/>
            <person name="Wu L."/>
            <person name="Ma J."/>
        </authorList>
    </citation>
    <scope>NUCLEOTIDE SEQUENCE [LARGE SCALE GENOMIC DNA]</scope>
    <source>
        <strain evidence="3">CGMCC 1.10698</strain>
    </source>
</reference>
<protein>
    <submittedName>
        <fullName evidence="2">Oxygenase MpaB family protein</fullName>
        <ecNumber evidence="2">1.-.-.-</ecNumber>
    </submittedName>
</protein>
<dbReference type="GO" id="GO:0016491">
    <property type="term" value="F:oxidoreductase activity"/>
    <property type="evidence" value="ECO:0007669"/>
    <property type="project" value="UniProtKB-KW"/>
</dbReference>